<dbReference type="Proteomes" id="UP000031937">
    <property type="component" value="Unassembled WGS sequence"/>
</dbReference>
<evidence type="ECO:0000313" key="1">
    <source>
        <dbReference type="EMBL" id="KIO44074.1"/>
    </source>
</evidence>
<comment type="caution">
    <text evidence="1">The sequence shown here is derived from an EMBL/GenBank/DDBJ whole genome shotgun (WGS) entry which is preliminary data.</text>
</comment>
<accession>A0A0C3RFL2</accession>
<evidence type="ECO:0000313" key="3">
    <source>
        <dbReference type="Proteomes" id="UP000031937"/>
    </source>
</evidence>
<dbReference type="Proteomes" id="UP000031980">
    <property type="component" value="Unassembled WGS sequence"/>
</dbReference>
<evidence type="ECO:0000313" key="2">
    <source>
        <dbReference type="EMBL" id="KIO47267.1"/>
    </source>
</evidence>
<dbReference type="EMBL" id="JPIT01000007">
    <property type="protein sequence ID" value="KIO47267.1"/>
    <property type="molecule type" value="Genomic_DNA"/>
</dbReference>
<protein>
    <submittedName>
        <fullName evidence="1">Uncharacterized protein</fullName>
    </submittedName>
</protein>
<gene>
    <name evidence="1" type="ORF">BA92_11900</name>
    <name evidence="2" type="ORF">IE90_01350</name>
</gene>
<reference evidence="2 3" key="2">
    <citation type="submission" date="2014-07" db="EMBL/GenBank/DDBJ databases">
        <title>Porphyromonadaceae bacterium OUH 334697 = ATCC BAA-2682 = DSM 28341 draft genome.</title>
        <authorList>
            <person name="Sydenham T.V."/>
            <person name="Hasman H."/>
            <person name="Justesen U.S."/>
        </authorList>
    </citation>
    <scope>NUCLEOTIDE SEQUENCE [LARGE SCALE GENOMIC DNA]</scope>
    <source>
        <strain evidence="2 3">OUH 334697</strain>
    </source>
</reference>
<name>A0A0C3RFL2_9PORP</name>
<sequence>MENILKEKTITEPTAMVNTEYSGGRWEMNLVFDLSVEAEWNVYQESPLISRFVFYSYRQENEG</sequence>
<evidence type="ECO:0000313" key="4">
    <source>
        <dbReference type="Proteomes" id="UP000031980"/>
    </source>
</evidence>
<organism evidence="1 4">
    <name type="scientific">Sanguibacteroides justesenii</name>
    <dbReference type="NCBI Taxonomy" id="1547597"/>
    <lineage>
        <taxon>Bacteria</taxon>
        <taxon>Pseudomonadati</taxon>
        <taxon>Bacteroidota</taxon>
        <taxon>Bacteroidia</taxon>
        <taxon>Bacteroidales</taxon>
        <taxon>Porphyromonadaceae</taxon>
        <taxon>Sanguibacteroides</taxon>
    </lineage>
</organism>
<reference evidence="1 4" key="1">
    <citation type="submission" date="2014-07" db="EMBL/GenBank/DDBJ databases">
        <title>Porphyromonadaceae bacterium OUH 308042 = ATCC BAA-2681 = DSM 28342 draft genome.</title>
        <authorList>
            <person name="Sydenham T.V."/>
            <person name="Hasman H."/>
            <person name="Justensen U.S."/>
        </authorList>
    </citation>
    <scope>NUCLEOTIDE SEQUENCE [LARGE SCALE GENOMIC DNA]</scope>
    <source>
        <strain evidence="1 4">OUH 308042</strain>
    </source>
</reference>
<dbReference type="EMBL" id="JPIU01000040">
    <property type="protein sequence ID" value="KIO44074.1"/>
    <property type="molecule type" value="Genomic_DNA"/>
</dbReference>
<proteinExistence type="predicted"/>
<dbReference type="AlphaFoldDB" id="A0A0C3RFL2"/>
<keyword evidence="4" id="KW-1185">Reference proteome</keyword>
<dbReference type="RefSeq" id="WP_041505399.1">
    <property type="nucleotide sequence ID" value="NZ_JPIT01000007.1"/>
</dbReference>